<dbReference type="InterPro" id="IPR036915">
    <property type="entry name" value="Cyclin-like_sf"/>
</dbReference>
<organism evidence="5 6">
    <name type="scientific">Anabas testudineus</name>
    <name type="common">Climbing perch</name>
    <name type="synonym">Anthias testudineus</name>
    <dbReference type="NCBI Taxonomy" id="64144"/>
    <lineage>
        <taxon>Eukaryota</taxon>
        <taxon>Metazoa</taxon>
        <taxon>Chordata</taxon>
        <taxon>Craniata</taxon>
        <taxon>Vertebrata</taxon>
        <taxon>Euteleostomi</taxon>
        <taxon>Actinopterygii</taxon>
        <taxon>Neopterygii</taxon>
        <taxon>Teleostei</taxon>
        <taxon>Neoteleostei</taxon>
        <taxon>Acanthomorphata</taxon>
        <taxon>Anabantaria</taxon>
        <taxon>Anabantiformes</taxon>
        <taxon>Anabantoidei</taxon>
        <taxon>Anabantidae</taxon>
        <taxon>Anabas</taxon>
    </lineage>
</organism>
<accession>A0A7N5ZXC3</accession>
<keyword evidence="3" id="KW-1133">Transmembrane helix</keyword>
<name>A0A7N5ZXC3_ANATE</name>
<feature type="transmembrane region" description="Helical" evidence="3">
    <location>
        <begin position="176"/>
        <end position="194"/>
    </location>
</feature>
<sequence length="233" mass="26565">LIILCHSRGTLATWDPTVSGNRVIQRLLHMEERYMPSILYITLIQRDPERREELAKWALEVCCDCGCDEAVFPLSVSLMDRFLSASLSLPVSPYCLAAGCILIASKLTECDNVSADTLCAAAEYSFQPSNLREMERVILGTLRWDTAAVTPQDFLPHFLASVEQLRGIGFVMHTIYTFYLLSCAIITFFMLIYFKSAKTLYLHSELNIQQIYFSKQLKTFVLILYQRYYLPGG</sequence>
<dbReference type="InterPro" id="IPR006671">
    <property type="entry name" value="Cyclin_N"/>
</dbReference>
<comment type="function">
    <text evidence="1">Essential for the control of the cell cycle at the G2/M (mitosis) transition.</text>
</comment>
<dbReference type="Ensembl" id="ENSATET00000056021.1">
    <property type="protein sequence ID" value="ENSATEP00000040279.1"/>
    <property type="gene ID" value="ENSATEG00000022348.2"/>
</dbReference>
<evidence type="ECO:0000313" key="5">
    <source>
        <dbReference type="Ensembl" id="ENSATEP00000040279.1"/>
    </source>
</evidence>
<dbReference type="FunFam" id="1.10.472.10:FF:000096">
    <property type="entry name" value="G1/S-specific cyclin-D3 isoform X2"/>
    <property type="match status" value="1"/>
</dbReference>
<feature type="domain" description="Cyclin-like" evidence="4">
    <location>
        <begin position="56"/>
        <end position="140"/>
    </location>
</feature>
<evidence type="ECO:0000313" key="6">
    <source>
        <dbReference type="Proteomes" id="UP000265040"/>
    </source>
</evidence>
<dbReference type="Gene3D" id="1.10.472.10">
    <property type="entry name" value="Cyclin-like"/>
    <property type="match status" value="1"/>
</dbReference>
<comment type="similarity">
    <text evidence="2">Belongs to the cyclin family.</text>
</comment>
<dbReference type="GeneTree" id="ENSGT00940000167404"/>
<dbReference type="AlphaFoldDB" id="A0A7N5ZXC3"/>
<evidence type="ECO:0000259" key="4">
    <source>
        <dbReference type="SMART" id="SM00385"/>
    </source>
</evidence>
<dbReference type="SUPFAM" id="SSF47954">
    <property type="entry name" value="Cyclin-like"/>
    <property type="match status" value="1"/>
</dbReference>
<dbReference type="InterPro" id="IPR039361">
    <property type="entry name" value="Cyclin"/>
</dbReference>
<keyword evidence="3" id="KW-0472">Membrane</keyword>
<keyword evidence="2" id="KW-0195">Cyclin</keyword>
<reference evidence="5" key="1">
    <citation type="submission" date="2021-04" db="EMBL/GenBank/DDBJ databases">
        <authorList>
            <consortium name="Wellcome Sanger Institute Data Sharing"/>
        </authorList>
    </citation>
    <scope>NUCLEOTIDE SEQUENCE [LARGE SCALE GENOMIC DNA]</scope>
</reference>
<evidence type="ECO:0000256" key="1">
    <source>
        <dbReference type="ARBA" id="ARBA00003222"/>
    </source>
</evidence>
<proteinExistence type="inferred from homology"/>
<dbReference type="SMART" id="SM00385">
    <property type="entry name" value="CYCLIN"/>
    <property type="match status" value="1"/>
</dbReference>
<dbReference type="InterPro" id="IPR013763">
    <property type="entry name" value="Cyclin-like_dom"/>
</dbReference>
<dbReference type="Pfam" id="PF00134">
    <property type="entry name" value="Cyclin_N"/>
    <property type="match status" value="1"/>
</dbReference>
<reference evidence="5" key="3">
    <citation type="submission" date="2025-09" db="UniProtKB">
        <authorList>
            <consortium name="Ensembl"/>
        </authorList>
    </citation>
    <scope>IDENTIFICATION</scope>
</reference>
<dbReference type="Proteomes" id="UP000265040">
    <property type="component" value="Chromosome 8"/>
</dbReference>
<reference evidence="5" key="2">
    <citation type="submission" date="2025-08" db="UniProtKB">
        <authorList>
            <consortium name="Ensembl"/>
        </authorList>
    </citation>
    <scope>IDENTIFICATION</scope>
</reference>
<protein>
    <recommendedName>
        <fullName evidence="4">Cyclin-like domain-containing protein</fullName>
    </recommendedName>
</protein>
<evidence type="ECO:0000256" key="2">
    <source>
        <dbReference type="RuleBase" id="RU000383"/>
    </source>
</evidence>
<dbReference type="PANTHER" id="PTHR10177">
    <property type="entry name" value="CYCLINS"/>
    <property type="match status" value="1"/>
</dbReference>
<keyword evidence="6" id="KW-1185">Reference proteome</keyword>
<keyword evidence="3" id="KW-0812">Transmembrane</keyword>
<evidence type="ECO:0000256" key="3">
    <source>
        <dbReference type="SAM" id="Phobius"/>
    </source>
</evidence>